<dbReference type="Proteomes" id="UP000231436">
    <property type="component" value="Unassembled WGS sequence"/>
</dbReference>
<evidence type="ECO:0000313" key="1">
    <source>
        <dbReference type="EMBL" id="PJE77072.1"/>
    </source>
</evidence>
<dbReference type="AlphaFoldDB" id="A0A2M8LI05"/>
<comment type="caution">
    <text evidence="1">The sequence shown here is derived from an EMBL/GenBank/DDBJ whole genome shotgun (WGS) entry which is preliminary data.</text>
</comment>
<gene>
    <name evidence="1" type="ORF">COV05_01495</name>
</gene>
<dbReference type="EMBL" id="PFEU01000007">
    <property type="protein sequence ID" value="PJE77072.1"/>
    <property type="molecule type" value="Genomic_DNA"/>
</dbReference>
<name>A0A2M8LI05_9BACT</name>
<proteinExistence type="predicted"/>
<reference evidence="2" key="1">
    <citation type="submission" date="2017-09" db="EMBL/GenBank/DDBJ databases">
        <title>Depth-based differentiation of microbial function through sediment-hosted aquifers and enrichment of novel symbionts in the deep terrestrial subsurface.</title>
        <authorList>
            <person name="Probst A.J."/>
            <person name="Ladd B."/>
            <person name="Jarett J.K."/>
            <person name="Geller-Mcgrath D.E."/>
            <person name="Sieber C.M.K."/>
            <person name="Emerson J.B."/>
            <person name="Anantharaman K."/>
            <person name="Thomas B.C."/>
            <person name="Malmstrom R."/>
            <person name="Stieglmeier M."/>
            <person name="Klingl A."/>
            <person name="Woyke T."/>
            <person name="Ryan C.M."/>
            <person name="Banfield J.F."/>
        </authorList>
    </citation>
    <scope>NUCLEOTIDE SEQUENCE [LARGE SCALE GENOMIC DNA]</scope>
</reference>
<sequence length="98" mass="10767">MLTHLLDLMTLEGKHFSLEDLTNCVTNQVEQIEPFQPRRPLLATDMDAEADEVVGSEVGVVTHDGLDRVDDAFGHVRDLVSTIPQDLEIDPDATTGVP</sequence>
<evidence type="ECO:0000313" key="2">
    <source>
        <dbReference type="Proteomes" id="UP000231436"/>
    </source>
</evidence>
<accession>A0A2M8LI05</accession>
<organism evidence="1 2">
    <name type="scientific">Candidatus Uhrbacteria bacterium CG10_big_fil_rev_8_21_14_0_10_48_16</name>
    <dbReference type="NCBI Taxonomy" id="1975038"/>
    <lineage>
        <taxon>Bacteria</taxon>
        <taxon>Candidatus Uhriibacteriota</taxon>
    </lineage>
</organism>
<protein>
    <submittedName>
        <fullName evidence="1">Uncharacterized protein</fullName>
    </submittedName>
</protein>